<protein>
    <submittedName>
        <fullName evidence="1">Uncharacterized protein</fullName>
    </submittedName>
</protein>
<accession>A0ABQ7AR60</accession>
<name>A0ABQ7AR60_BRACR</name>
<evidence type="ECO:0000313" key="1">
    <source>
        <dbReference type="EMBL" id="KAF3516601.1"/>
    </source>
</evidence>
<keyword evidence="2" id="KW-1185">Reference proteome</keyword>
<proteinExistence type="predicted"/>
<gene>
    <name evidence="1" type="ORF">DY000_02061933</name>
</gene>
<sequence length="105" mass="11911">MCGFNKPRKQRAVRQWLQAAKLSFGCLLETKVQRENFQGIFDATFPGWNCLHNYDYHPLGRIWVCWTNDVEIVPAMSSAQMVTCWGDGDGSVVNGRNYLPLDSPG</sequence>
<dbReference type="EMBL" id="QGKV02001556">
    <property type="protein sequence ID" value="KAF3516601.1"/>
    <property type="molecule type" value="Genomic_DNA"/>
</dbReference>
<evidence type="ECO:0000313" key="2">
    <source>
        <dbReference type="Proteomes" id="UP000266723"/>
    </source>
</evidence>
<organism evidence="1 2">
    <name type="scientific">Brassica cretica</name>
    <name type="common">Mustard</name>
    <dbReference type="NCBI Taxonomy" id="69181"/>
    <lineage>
        <taxon>Eukaryota</taxon>
        <taxon>Viridiplantae</taxon>
        <taxon>Streptophyta</taxon>
        <taxon>Embryophyta</taxon>
        <taxon>Tracheophyta</taxon>
        <taxon>Spermatophyta</taxon>
        <taxon>Magnoliopsida</taxon>
        <taxon>eudicotyledons</taxon>
        <taxon>Gunneridae</taxon>
        <taxon>Pentapetalae</taxon>
        <taxon>rosids</taxon>
        <taxon>malvids</taxon>
        <taxon>Brassicales</taxon>
        <taxon>Brassicaceae</taxon>
        <taxon>Brassiceae</taxon>
        <taxon>Brassica</taxon>
    </lineage>
</organism>
<reference evidence="1 2" key="1">
    <citation type="journal article" date="2020" name="BMC Genomics">
        <title>Intraspecific diversification of the crop wild relative Brassica cretica Lam. using demographic model selection.</title>
        <authorList>
            <person name="Kioukis A."/>
            <person name="Michalopoulou V.A."/>
            <person name="Briers L."/>
            <person name="Pirintsos S."/>
            <person name="Studholme D.J."/>
            <person name="Pavlidis P."/>
            <person name="Sarris P.F."/>
        </authorList>
    </citation>
    <scope>NUCLEOTIDE SEQUENCE [LARGE SCALE GENOMIC DNA]</scope>
    <source>
        <strain evidence="2">cv. PFS-1207/04</strain>
    </source>
</reference>
<dbReference type="Proteomes" id="UP000266723">
    <property type="component" value="Unassembled WGS sequence"/>
</dbReference>
<comment type="caution">
    <text evidence="1">The sequence shown here is derived from an EMBL/GenBank/DDBJ whole genome shotgun (WGS) entry which is preliminary data.</text>
</comment>